<protein>
    <submittedName>
        <fullName evidence="3">Pimeloyl-ACP methyl ester carboxylesterase</fullName>
    </submittedName>
</protein>
<dbReference type="Gene3D" id="3.40.50.1820">
    <property type="entry name" value="alpha/beta hydrolase"/>
    <property type="match status" value="1"/>
</dbReference>
<accession>A0A927RB27</accession>
<dbReference type="EMBL" id="JADBEB010000001">
    <property type="protein sequence ID" value="MBE1491251.1"/>
    <property type="molecule type" value="Genomic_DNA"/>
</dbReference>
<dbReference type="PANTHER" id="PTHR43433">
    <property type="entry name" value="HYDROLASE, ALPHA/BETA FOLD FAMILY PROTEIN"/>
    <property type="match status" value="1"/>
</dbReference>
<dbReference type="InterPro" id="IPR029058">
    <property type="entry name" value="AB_hydrolase_fold"/>
</dbReference>
<reference evidence="3" key="1">
    <citation type="submission" date="2020-10" db="EMBL/GenBank/DDBJ databases">
        <title>Sequencing the genomes of 1000 actinobacteria strains.</title>
        <authorList>
            <person name="Klenk H.-P."/>
        </authorList>
    </citation>
    <scope>NUCLEOTIDE SEQUENCE</scope>
    <source>
        <strain evidence="3">DSM 46832</strain>
    </source>
</reference>
<feature type="region of interest" description="Disordered" evidence="1">
    <location>
        <begin position="133"/>
        <end position="155"/>
    </location>
</feature>
<keyword evidence="4" id="KW-1185">Reference proteome</keyword>
<dbReference type="GO" id="GO:0004806">
    <property type="term" value="F:triacylglycerol lipase activity"/>
    <property type="evidence" value="ECO:0007669"/>
    <property type="project" value="TreeGrafter"/>
</dbReference>
<dbReference type="PRINTS" id="PR00111">
    <property type="entry name" value="ABHYDROLASE"/>
</dbReference>
<dbReference type="GO" id="GO:0046503">
    <property type="term" value="P:glycerolipid catabolic process"/>
    <property type="evidence" value="ECO:0007669"/>
    <property type="project" value="TreeGrafter"/>
</dbReference>
<dbReference type="AlphaFoldDB" id="A0A927RB27"/>
<organism evidence="3 4">
    <name type="scientific">Plantactinospora soyae</name>
    <dbReference type="NCBI Taxonomy" id="1544732"/>
    <lineage>
        <taxon>Bacteria</taxon>
        <taxon>Bacillati</taxon>
        <taxon>Actinomycetota</taxon>
        <taxon>Actinomycetes</taxon>
        <taxon>Micromonosporales</taxon>
        <taxon>Micromonosporaceae</taxon>
        <taxon>Plantactinospora</taxon>
    </lineage>
</organism>
<gene>
    <name evidence="3" type="ORF">H4W31_006889</name>
</gene>
<dbReference type="InterPro" id="IPR050471">
    <property type="entry name" value="AB_hydrolase"/>
</dbReference>
<evidence type="ECO:0000313" key="3">
    <source>
        <dbReference type="EMBL" id="MBE1491251.1"/>
    </source>
</evidence>
<name>A0A927RB27_9ACTN</name>
<sequence length="291" mass="30999">MTDHPAHGERLVQVADVELCVETFGSPRDPAILLVDGAAASMLWWEAELCEQIARGDRFVIRYDTRDTGRSTSYPPGRPGYTFTDLAGDALGILDALNVDRAHIVCRSMAGGIGLIVGVDHPDRVASLTFVSTSTGEDGLPPPSDELTGNNSAAPDPADRAAVVDFVVASARAYSGGSPHFDEAATRVLVERDVARTRNIASTLANHFAMIFDGPSRGFGGIKASTLVVHGDRDPVFPLPHGQALRDAIPGAKLLILQGAGHDLPKPLWDVFVPALIQHTGGDRIAIERMR</sequence>
<dbReference type="Proteomes" id="UP000649753">
    <property type="component" value="Unassembled WGS sequence"/>
</dbReference>
<feature type="domain" description="AB hydrolase-1" evidence="2">
    <location>
        <begin position="30"/>
        <end position="263"/>
    </location>
</feature>
<evidence type="ECO:0000313" key="4">
    <source>
        <dbReference type="Proteomes" id="UP000649753"/>
    </source>
</evidence>
<dbReference type="Pfam" id="PF00561">
    <property type="entry name" value="Abhydrolase_1"/>
    <property type="match status" value="1"/>
</dbReference>
<proteinExistence type="predicted"/>
<comment type="caution">
    <text evidence="3">The sequence shown here is derived from an EMBL/GenBank/DDBJ whole genome shotgun (WGS) entry which is preliminary data.</text>
</comment>
<dbReference type="RefSeq" id="WP_192770365.1">
    <property type="nucleotide sequence ID" value="NZ_JADBEB010000001.1"/>
</dbReference>
<evidence type="ECO:0000256" key="1">
    <source>
        <dbReference type="SAM" id="MobiDB-lite"/>
    </source>
</evidence>
<dbReference type="SUPFAM" id="SSF53474">
    <property type="entry name" value="alpha/beta-Hydrolases"/>
    <property type="match status" value="1"/>
</dbReference>
<dbReference type="PANTHER" id="PTHR43433:SF5">
    <property type="entry name" value="AB HYDROLASE-1 DOMAIN-CONTAINING PROTEIN"/>
    <property type="match status" value="1"/>
</dbReference>
<dbReference type="InterPro" id="IPR000073">
    <property type="entry name" value="AB_hydrolase_1"/>
</dbReference>
<evidence type="ECO:0000259" key="2">
    <source>
        <dbReference type="Pfam" id="PF00561"/>
    </source>
</evidence>